<accession>A0A0H3BLQ2</accession>
<feature type="transmembrane region" description="Helical" evidence="1">
    <location>
        <begin position="147"/>
        <end position="170"/>
    </location>
</feature>
<dbReference type="Proteomes" id="UP000001202">
    <property type="component" value="Chromosome"/>
</dbReference>
<feature type="transmembrane region" description="Helical" evidence="1">
    <location>
        <begin position="66"/>
        <end position="92"/>
    </location>
</feature>
<sequence>MDAEDQNNTLQTAAPCRRGEHPARIGAVQAGANPAARTRRAAHVESMHARLASECLRKGIHLSSALSIVLAAWSKPLTLGAIGTLGVGYYVAERWRLRGKTLPLVSLLTRAAARDRDKHERSLVRGPLTLAIGVSSAILLFPPPIAAAAICALAFGDGCASLAGTVYTFLRFKNSADSPGRRRGRTTTLFSVQGKTPVGSAVCCIATALSVHALGASGARSWGLGVCAALIELLPCKDYDNITVPLGTGCIALLMSW</sequence>
<dbReference type="EMBL" id="CP000805">
    <property type="protein sequence ID" value="ACD71334.1"/>
    <property type="molecule type" value="Genomic_DNA"/>
</dbReference>
<dbReference type="PANTHER" id="PTHR31303:SF1">
    <property type="entry name" value="CTP-DEPENDENT DIACYLGLYCEROL KINASE 1"/>
    <property type="match status" value="1"/>
</dbReference>
<feature type="transmembrane region" description="Helical" evidence="1">
    <location>
        <begin position="123"/>
        <end position="141"/>
    </location>
</feature>
<evidence type="ECO:0000256" key="1">
    <source>
        <dbReference type="SAM" id="Phobius"/>
    </source>
</evidence>
<keyword evidence="1" id="KW-0472">Membrane</keyword>
<reference evidence="2 3" key="1">
    <citation type="journal article" date="2008" name="BMC Microbiol.">
        <title>Complete genome sequence of Treponema pallidum ssp. pallidum strain SS14 determined with oligonucleotide arrays.</title>
        <authorList>
            <person name="Matejkova P."/>
            <person name="Strouhal M."/>
            <person name="Smajs D."/>
            <person name="Norris S.J."/>
            <person name="Palzkill T."/>
            <person name="Petrosino J.F."/>
            <person name="Sodergren E."/>
            <person name="Norton J.E."/>
            <person name="Singh J."/>
            <person name="Richmond T.A."/>
            <person name="Molla M.N."/>
            <person name="Albert T.J."/>
            <person name="Weinstock G.M."/>
        </authorList>
    </citation>
    <scope>NUCLEOTIDE SEQUENCE [LARGE SCALE GENOMIC DNA]</scope>
    <source>
        <strain evidence="2 3">SS14</strain>
    </source>
</reference>
<organism evidence="2 3">
    <name type="scientific">Treponema pallidum subsp. pallidum (strain SS14)</name>
    <dbReference type="NCBI Taxonomy" id="455434"/>
    <lineage>
        <taxon>Bacteria</taxon>
        <taxon>Pseudomonadati</taxon>
        <taxon>Spirochaetota</taxon>
        <taxon>Spirochaetia</taxon>
        <taxon>Spirochaetales</taxon>
        <taxon>Treponemataceae</taxon>
        <taxon>Treponema</taxon>
    </lineage>
</organism>
<dbReference type="KEGG" id="tpp:TPASS_0918"/>
<keyword evidence="1" id="KW-0812">Transmembrane</keyword>
<evidence type="ECO:0000313" key="3">
    <source>
        <dbReference type="Proteomes" id="UP000001202"/>
    </source>
</evidence>
<evidence type="ECO:0000313" key="2">
    <source>
        <dbReference type="EMBL" id="ACD71334.1"/>
    </source>
</evidence>
<dbReference type="InterPro" id="IPR037997">
    <property type="entry name" value="Dgk1-like"/>
</dbReference>
<proteinExistence type="predicted"/>
<keyword evidence="1" id="KW-1133">Transmembrane helix</keyword>
<dbReference type="PANTHER" id="PTHR31303">
    <property type="entry name" value="CTP-DEPENDENT DIACYLGLYCEROL KINASE 1"/>
    <property type="match status" value="1"/>
</dbReference>
<protein>
    <submittedName>
        <fullName evidence="2">Hypothetical integral membrane protein</fullName>
    </submittedName>
</protein>
<dbReference type="GO" id="GO:0004143">
    <property type="term" value="F:ATP-dependent diacylglycerol kinase activity"/>
    <property type="evidence" value="ECO:0007669"/>
    <property type="project" value="InterPro"/>
</dbReference>
<name>A0A0H3BLQ2_TREPS</name>
<dbReference type="AlphaFoldDB" id="A0A0H3BLQ2"/>
<dbReference type="PATRIC" id="fig|455434.6.peg.904"/>
<gene>
    <name evidence="2" type="ordered locus">TPASS_0918</name>
</gene>